<gene>
    <name evidence="1" type="ORF">RS82_04108</name>
</gene>
<sequence length="895" mass="92367">MPKVLVSTIKGPTGDVTPAAIAARDAAVIAREQAELAAAGVPAAVAAAVAATVPSMVDAALVGLDVLTVEAASDTYLRISADAGESQIPTGGSLLTYGDNSTVSPHFGAILGGAHSLTGWPGTADANKRIDGVTGSTSFVRSAVRTVPFAPHSFDMVVLRMGFYDQGHVDWPTGRSAQFQRSLRTMLALLSAETRVEETDGAFTYSGAWSSTSADGNWSAGNNKYTSSVGAYVDVQTPAGKDSYILYGGSNNATGATIAVTDHTAGDALLETISTGATLPAGVSGPIAWRVPPTARGHVIRFTRTAGATSLTIDGMLVQAEAPPLIVFIKNPYLNDYTAVPGATSGSNARIDEGNTIAAGVLAAFPHVKVIDTQADSSWVPGTHMVASGTGYTVAGHARIAALIEAATFTPASGIAGITRDDADERYAPISISEGALRWTDDRIGGIIENPSLASLTDQTAQWNAAMALLSARGGELLIPAGVIGIAGVTAHVPGGAKIVGEGFDYSQPNAGWTTPATSSPPRFGSVIRATAAMDRLVQLGVTGGGGSVAPGVPGGSIYGLSLDGRNLANTVVRTAARRNFIDSCQVYWGAVNGVHFAGQNSYMVGKGVVAQNDIGDCVFIDSYFDHKVFDWELREMGPTGAAIRLAGNVNDVMISRIHTWAGANGIGKPAQGLVVLDAGTGNIHNVSITDCILEGVHGPELHLEVKTGGTIRGLKYLGQNTFNYDTDGTFPLVRVVGDSSGVGGNINEVIFSGNSSIGDNTAGNVWTAFLDYSGTFQSTSAWEFGPNVTRYMATHVLGTPPQLPYFSGSNPVLEAATRRYARWEGRVAQNGGGTTFTIPHSLSRAPRTVTVTPGSADAAADFYVTSDATNITVTYAAARPAGVGNVALNWSASI</sequence>
<dbReference type="RefSeq" id="WP_157005698.1">
    <property type="nucleotide sequence ID" value="NZ_JYJA01000041.1"/>
</dbReference>
<dbReference type="SUPFAM" id="SSF51126">
    <property type="entry name" value="Pectin lyase-like"/>
    <property type="match status" value="1"/>
</dbReference>
<protein>
    <submittedName>
        <fullName evidence="1">Uncharacterized protein</fullName>
    </submittedName>
</protein>
<evidence type="ECO:0000313" key="2">
    <source>
        <dbReference type="Proteomes" id="UP000034098"/>
    </source>
</evidence>
<keyword evidence="2" id="KW-1185">Reference proteome</keyword>
<evidence type="ECO:0000313" key="1">
    <source>
        <dbReference type="EMBL" id="KJL39895.1"/>
    </source>
</evidence>
<dbReference type="PATRIC" id="fig|69370.6.peg.4165"/>
<dbReference type="EMBL" id="JYJA01000041">
    <property type="protein sequence ID" value="KJL39895.1"/>
    <property type="molecule type" value="Genomic_DNA"/>
</dbReference>
<reference evidence="1 2" key="1">
    <citation type="submission" date="2015-02" db="EMBL/GenBank/DDBJ databases">
        <title>Draft genome sequences of ten Microbacterium spp. with emphasis on heavy metal contaminated environments.</title>
        <authorList>
            <person name="Corretto E."/>
        </authorList>
    </citation>
    <scope>NUCLEOTIDE SEQUENCE [LARGE SCALE GENOMIC DNA]</scope>
    <source>
        <strain evidence="1 2">DSM 8608</strain>
    </source>
</reference>
<organism evidence="1 2">
    <name type="scientific">Microbacterium trichothecenolyticum</name>
    <name type="common">Aureobacterium trichothecenolyticum</name>
    <dbReference type="NCBI Taxonomy" id="69370"/>
    <lineage>
        <taxon>Bacteria</taxon>
        <taxon>Bacillati</taxon>
        <taxon>Actinomycetota</taxon>
        <taxon>Actinomycetes</taxon>
        <taxon>Micrococcales</taxon>
        <taxon>Microbacteriaceae</taxon>
        <taxon>Microbacterium</taxon>
    </lineage>
</organism>
<dbReference type="OrthoDB" id="5115469at2"/>
<accession>A0A0M2H5T7</accession>
<comment type="caution">
    <text evidence="1">The sequence shown here is derived from an EMBL/GenBank/DDBJ whole genome shotgun (WGS) entry which is preliminary data.</text>
</comment>
<dbReference type="Proteomes" id="UP000034098">
    <property type="component" value="Unassembled WGS sequence"/>
</dbReference>
<name>A0A0M2H5T7_MICTR</name>
<dbReference type="InterPro" id="IPR011050">
    <property type="entry name" value="Pectin_lyase_fold/virulence"/>
</dbReference>
<proteinExistence type="predicted"/>
<dbReference type="AlphaFoldDB" id="A0A0M2H5T7"/>